<dbReference type="PANTHER" id="PTHR36617">
    <property type="entry name" value="PROTEIN, PUTATIVE-RELATED"/>
    <property type="match status" value="1"/>
</dbReference>
<accession>A0A2N9HRH0</accession>
<organism evidence="1">
    <name type="scientific">Fagus sylvatica</name>
    <name type="common">Beechnut</name>
    <dbReference type="NCBI Taxonomy" id="28930"/>
    <lineage>
        <taxon>Eukaryota</taxon>
        <taxon>Viridiplantae</taxon>
        <taxon>Streptophyta</taxon>
        <taxon>Embryophyta</taxon>
        <taxon>Tracheophyta</taxon>
        <taxon>Spermatophyta</taxon>
        <taxon>Magnoliopsida</taxon>
        <taxon>eudicotyledons</taxon>
        <taxon>Gunneridae</taxon>
        <taxon>Pentapetalae</taxon>
        <taxon>rosids</taxon>
        <taxon>fabids</taxon>
        <taxon>Fagales</taxon>
        <taxon>Fagaceae</taxon>
        <taxon>Fagus</taxon>
    </lineage>
</organism>
<dbReference type="EMBL" id="OIVN01003913">
    <property type="protein sequence ID" value="SPD14350.1"/>
    <property type="molecule type" value="Genomic_DNA"/>
</dbReference>
<gene>
    <name evidence="1" type="ORF">FSB_LOCUS42232</name>
</gene>
<protein>
    <recommendedName>
        <fullName evidence="2">Reverse transcriptase zinc-binding domain-containing protein</fullName>
    </recommendedName>
</protein>
<proteinExistence type="predicted"/>
<evidence type="ECO:0000313" key="1">
    <source>
        <dbReference type="EMBL" id="SPD14350.1"/>
    </source>
</evidence>
<dbReference type="AlphaFoldDB" id="A0A2N9HRH0"/>
<sequence length="241" mass="28115">MATSDYFKYGCLWGDWCCRNVTGPYGVCFWKAISNGWDRFLQFVSYKVGDGLSIKFWTDRWCGETSLKVRFPDLYRIARHKDASVRDLMSYKSSTLQWDVCFVCRVQDWEVDTITVFMDLLYSVKIRRDEADALCWNPSSRDIYDVKSFYKVLQSGAANHFPWKANRMEKPLTICFSTAQWRKNYGFSFLYVWGGLGDAENCYGVIVLLASVIQAGCWVDLVYDSPLHYVELVARKKCQMF</sequence>
<reference evidence="1" key="1">
    <citation type="submission" date="2018-02" db="EMBL/GenBank/DDBJ databases">
        <authorList>
            <person name="Cohen D.B."/>
            <person name="Kent A.D."/>
        </authorList>
    </citation>
    <scope>NUCLEOTIDE SEQUENCE</scope>
</reference>
<name>A0A2N9HRH0_FAGSY</name>
<evidence type="ECO:0008006" key="2">
    <source>
        <dbReference type="Google" id="ProtNLM"/>
    </source>
</evidence>
<dbReference type="PANTHER" id="PTHR36617:SF16">
    <property type="entry name" value="OS04G0516500 PROTEIN"/>
    <property type="match status" value="1"/>
</dbReference>